<dbReference type="InterPro" id="IPR016047">
    <property type="entry name" value="M23ase_b-sheet_dom"/>
</dbReference>
<feature type="compositionally biased region" description="Low complexity" evidence="1">
    <location>
        <begin position="95"/>
        <end position="116"/>
    </location>
</feature>
<proteinExistence type="predicted"/>
<dbReference type="EMBL" id="JADOUF010000001">
    <property type="protein sequence ID" value="MBG6140174.1"/>
    <property type="molecule type" value="Genomic_DNA"/>
</dbReference>
<name>A0A8J7GWL6_9ACTN</name>
<keyword evidence="2" id="KW-0472">Membrane</keyword>
<dbReference type="InterPro" id="IPR050570">
    <property type="entry name" value="Cell_wall_metabolism_enzyme"/>
</dbReference>
<evidence type="ECO:0000313" key="5">
    <source>
        <dbReference type="Proteomes" id="UP000622552"/>
    </source>
</evidence>
<sequence>MRHTKDAEDRFEPSEPAIQQDEARSRKISWPRIALPGALRNPYVGASLAVATVALAAVASLILVNSGKPATAANALTDSDRNVSARADRAHRDQPTAAASTPSAPASPSLAAATPSPAAPPPPPPPPKPAWVSPVADYTFTSEFGMRWGAMHAGVDLANNEGTVIRSAAAGTVELAATWDYGGYGFAVIINHGDGVRTLYGHNSVVKVQVGQHVEAGQTIALMGNTGNSMGSHCHFEVHLGGDSANNGNAVDPLPFMAERGVKLN</sequence>
<keyword evidence="2" id="KW-1133">Transmembrane helix</keyword>
<dbReference type="Gene3D" id="2.70.70.10">
    <property type="entry name" value="Glucose Permease (Domain IIA)"/>
    <property type="match status" value="1"/>
</dbReference>
<accession>A0A8J7GWL6</accession>
<keyword evidence="2" id="KW-0812">Transmembrane</keyword>
<evidence type="ECO:0000259" key="3">
    <source>
        <dbReference type="Pfam" id="PF01551"/>
    </source>
</evidence>
<feature type="region of interest" description="Disordered" evidence="1">
    <location>
        <begin position="75"/>
        <end position="130"/>
    </location>
</feature>
<evidence type="ECO:0000256" key="2">
    <source>
        <dbReference type="SAM" id="Phobius"/>
    </source>
</evidence>
<gene>
    <name evidence="4" type="ORF">IW245_006368</name>
</gene>
<dbReference type="InterPro" id="IPR011055">
    <property type="entry name" value="Dup_hybrid_motif"/>
</dbReference>
<dbReference type="PANTHER" id="PTHR21666:SF270">
    <property type="entry name" value="MUREIN HYDROLASE ACTIVATOR ENVC"/>
    <property type="match status" value="1"/>
</dbReference>
<feature type="transmembrane region" description="Helical" evidence="2">
    <location>
        <begin position="43"/>
        <end position="64"/>
    </location>
</feature>
<evidence type="ECO:0000313" key="4">
    <source>
        <dbReference type="EMBL" id="MBG6140174.1"/>
    </source>
</evidence>
<dbReference type="RefSeq" id="WP_197006746.1">
    <property type="nucleotide sequence ID" value="NZ_BONS01000006.1"/>
</dbReference>
<dbReference type="CDD" id="cd12797">
    <property type="entry name" value="M23_peptidase"/>
    <property type="match status" value="1"/>
</dbReference>
<evidence type="ECO:0000256" key="1">
    <source>
        <dbReference type="SAM" id="MobiDB-lite"/>
    </source>
</evidence>
<protein>
    <submittedName>
        <fullName evidence="4">Murein DD-endopeptidase MepM/ murein hydrolase activator NlpD</fullName>
    </submittedName>
</protein>
<feature type="compositionally biased region" description="Pro residues" evidence="1">
    <location>
        <begin position="117"/>
        <end position="129"/>
    </location>
</feature>
<comment type="caution">
    <text evidence="4">The sequence shown here is derived from an EMBL/GenBank/DDBJ whole genome shotgun (WGS) entry which is preliminary data.</text>
</comment>
<dbReference type="Proteomes" id="UP000622552">
    <property type="component" value="Unassembled WGS sequence"/>
</dbReference>
<dbReference type="AlphaFoldDB" id="A0A8J7GWL6"/>
<dbReference type="SUPFAM" id="SSF51261">
    <property type="entry name" value="Duplicated hybrid motif"/>
    <property type="match status" value="1"/>
</dbReference>
<feature type="domain" description="M23ase beta-sheet core" evidence="3">
    <location>
        <begin position="151"/>
        <end position="252"/>
    </location>
</feature>
<feature type="region of interest" description="Disordered" evidence="1">
    <location>
        <begin position="1"/>
        <end position="26"/>
    </location>
</feature>
<organism evidence="4 5">
    <name type="scientific">Longispora fulva</name>
    <dbReference type="NCBI Taxonomy" id="619741"/>
    <lineage>
        <taxon>Bacteria</taxon>
        <taxon>Bacillati</taxon>
        <taxon>Actinomycetota</taxon>
        <taxon>Actinomycetes</taxon>
        <taxon>Micromonosporales</taxon>
        <taxon>Micromonosporaceae</taxon>
        <taxon>Longispora</taxon>
    </lineage>
</organism>
<feature type="compositionally biased region" description="Basic and acidic residues" evidence="1">
    <location>
        <begin position="78"/>
        <end position="94"/>
    </location>
</feature>
<reference evidence="4" key="1">
    <citation type="submission" date="2020-11" db="EMBL/GenBank/DDBJ databases">
        <title>Sequencing the genomes of 1000 actinobacteria strains.</title>
        <authorList>
            <person name="Klenk H.-P."/>
        </authorList>
    </citation>
    <scope>NUCLEOTIDE SEQUENCE</scope>
    <source>
        <strain evidence="4">DSM 45356</strain>
    </source>
</reference>
<feature type="compositionally biased region" description="Basic and acidic residues" evidence="1">
    <location>
        <begin position="1"/>
        <end position="13"/>
    </location>
</feature>
<dbReference type="GO" id="GO:0004222">
    <property type="term" value="F:metalloendopeptidase activity"/>
    <property type="evidence" value="ECO:0007669"/>
    <property type="project" value="TreeGrafter"/>
</dbReference>
<dbReference type="Pfam" id="PF01551">
    <property type="entry name" value="Peptidase_M23"/>
    <property type="match status" value="1"/>
</dbReference>
<keyword evidence="4" id="KW-0378">Hydrolase</keyword>
<dbReference type="PANTHER" id="PTHR21666">
    <property type="entry name" value="PEPTIDASE-RELATED"/>
    <property type="match status" value="1"/>
</dbReference>
<keyword evidence="5" id="KW-1185">Reference proteome</keyword>